<evidence type="ECO:0000313" key="3">
    <source>
        <dbReference type="Proteomes" id="UP001158961"/>
    </source>
</evidence>
<dbReference type="SUPFAM" id="SSF82544">
    <property type="entry name" value="GckA/TtuD-like"/>
    <property type="match status" value="1"/>
</dbReference>
<evidence type="ECO:0000259" key="1">
    <source>
        <dbReference type="Pfam" id="PF13660"/>
    </source>
</evidence>
<evidence type="ECO:0000313" key="2">
    <source>
        <dbReference type="EMBL" id="CAH6211022.1"/>
    </source>
</evidence>
<feature type="domain" description="MOFRL-associated" evidence="1">
    <location>
        <begin position="10"/>
        <end position="111"/>
    </location>
</feature>
<dbReference type="PANTHER" id="PTHR12227">
    <property type="entry name" value="GLYCERATE KINASE"/>
    <property type="match status" value="1"/>
</dbReference>
<dbReference type="GO" id="GO:0005737">
    <property type="term" value="C:cytoplasm"/>
    <property type="evidence" value="ECO:0007669"/>
    <property type="project" value="TreeGrafter"/>
</dbReference>
<dbReference type="InterPro" id="IPR038614">
    <property type="entry name" value="GK_N_sf"/>
</dbReference>
<dbReference type="InterPro" id="IPR039760">
    <property type="entry name" value="MOFRL_protein"/>
</dbReference>
<dbReference type="GO" id="GO:0008887">
    <property type="term" value="F:glycerate kinase activity"/>
    <property type="evidence" value="ECO:0007669"/>
    <property type="project" value="InterPro"/>
</dbReference>
<sequence length="117" mass="12273">MRNDQAAAILEDIFKQAVDSARPGPVVPAALPQKPAGRCIVVGAGKASAAMAAAVDAAWPDVDVSGVVVTRYGHAVPAGRIRILEASHPVSDAMSETAAMLILETLRGLTPTIWYWR</sequence>
<dbReference type="AlphaFoldDB" id="A0AAN2FAZ8"/>
<reference evidence="2" key="1">
    <citation type="submission" date="2022-05" db="EMBL/GenBank/DDBJ databases">
        <authorList>
            <person name="Pothier F. J."/>
        </authorList>
    </citation>
    <scope>NUCLEOTIDE SEQUENCE</scope>
    <source>
        <strain evidence="2">DAPP-PG734</strain>
    </source>
</reference>
<name>A0AAN2FAZ8_ENTAG</name>
<dbReference type="Gene3D" id="3.40.50.10180">
    <property type="entry name" value="Glycerate kinase, MOFRL-like N-terminal domain"/>
    <property type="match status" value="1"/>
</dbReference>
<accession>A0AAN2FAZ8</accession>
<gene>
    <name evidence="2" type="ORF">DAPPPG734_05370</name>
</gene>
<dbReference type="InterPro" id="IPR025286">
    <property type="entry name" value="MOFRL_assoc_dom"/>
</dbReference>
<dbReference type="PANTHER" id="PTHR12227:SF0">
    <property type="entry name" value="GLYCERATE KINASE"/>
    <property type="match status" value="1"/>
</dbReference>
<protein>
    <submittedName>
        <fullName evidence="2">D-glycerate 2-kinase</fullName>
    </submittedName>
</protein>
<organism evidence="2 3">
    <name type="scientific">Enterobacter agglomerans</name>
    <name type="common">Erwinia herbicola</name>
    <name type="synonym">Pantoea agglomerans</name>
    <dbReference type="NCBI Taxonomy" id="549"/>
    <lineage>
        <taxon>Bacteria</taxon>
        <taxon>Pseudomonadati</taxon>
        <taxon>Pseudomonadota</taxon>
        <taxon>Gammaproteobacteria</taxon>
        <taxon>Enterobacterales</taxon>
        <taxon>Erwiniaceae</taxon>
        <taxon>Pantoea</taxon>
        <taxon>Pantoea agglomerans group</taxon>
    </lineage>
</organism>
<dbReference type="Proteomes" id="UP001158961">
    <property type="component" value="Chromosome"/>
</dbReference>
<proteinExistence type="predicted"/>
<dbReference type="EMBL" id="OW970315">
    <property type="protein sequence ID" value="CAH6211022.1"/>
    <property type="molecule type" value="Genomic_DNA"/>
</dbReference>
<dbReference type="Pfam" id="PF13660">
    <property type="entry name" value="DUF4147"/>
    <property type="match status" value="1"/>
</dbReference>